<dbReference type="Gene3D" id="3.30.565.10">
    <property type="entry name" value="Histidine kinase-like ATPase, C-terminal domain"/>
    <property type="match status" value="1"/>
</dbReference>
<dbReference type="Proteomes" id="UP001628646">
    <property type="component" value="Unassembled WGS sequence"/>
</dbReference>
<keyword evidence="2" id="KW-1185">Reference proteome</keyword>
<dbReference type="Pfam" id="PF13589">
    <property type="entry name" value="HATPase_c_3"/>
    <property type="match status" value="1"/>
</dbReference>
<dbReference type="InterPro" id="IPR036890">
    <property type="entry name" value="HATPase_C_sf"/>
</dbReference>
<comment type="caution">
    <text evidence="1">The sequence shown here is derived from an EMBL/GenBank/DDBJ whole genome shotgun (WGS) entry which is preliminary data.</text>
</comment>
<dbReference type="EMBL" id="JBJNUY010000001">
    <property type="protein sequence ID" value="MFL8997630.1"/>
    <property type="molecule type" value="Genomic_DNA"/>
</dbReference>
<keyword evidence="1" id="KW-0067">ATP-binding</keyword>
<dbReference type="RefSeq" id="WP_407799288.1">
    <property type="nucleotide sequence ID" value="NZ_JBJNUX010000001.1"/>
</dbReference>
<proteinExistence type="predicted"/>
<dbReference type="SUPFAM" id="SSF55874">
    <property type="entry name" value="ATPase domain of HSP90 chaperone/DNA topoisomerase II/histidine kinase"/>
    <property type="match status" value="1"/>
</dbReference>
<organism evidence="1 2">
    <name type="scientific">Pseudomonas azerbaijanorientalis</name>
    <dbReference type="NCBI Taxonomy" id="2842350"/>
    <lineage>
        <taxon>Bacteria</taxon>
        <taxon>Pseudomonadati</taxon>
        <taxon>Pseudomonadota</taxon>
        <taxon>Gammaproteobacteria</taxon>
        <taxon>Pseudomonadales</taxon>
        <taxon>Pseudomonadaceae</taxon>
        <taxon>Pseudomonas</taxon>
    </lineage>
</organism>
<dbReference type="GO" id="GO:0005524">
    <property type="term" value="F:ATP binding"/>
    <property type="evidence" value="ECO:0007669"/>
    <property type="project" value="UniProtKB-KW"/>
</dbReference>
<keyword evidence="1" id="KW-0547">Nucleotide-binding</keyword>
<accession>A0ABW8VYB0</accession>
<protein>
    <submittedName>
        <fullName evidence="1">ATP-binding protein</fullName>
    </submittedName>
</protein>
<evidence type="ECO:0000313" key="1">
    <source>
        <dbReference type="EMBL" id="MFL8997630.1"/>
    </source>
</evidence>
<evidence type="ECO:0000313" key="2">
    <source>
        <dbReference type="Proteomes" id="UP001628646"/>
    </source>
</evidence>
<gene>
    <name evidence="1" type="ORF">ACJ8NA_02990</name>
</gene>
<name>A0ABW8VYB0_9PSED</name>
<reference evidence="1 2" key="1">
    <citation type="submission" date="2024-12" db="EMBL/GenBank/DDBJ databases">
        <title>Pseudomonas species isolated from Lotus nodules promote plant growth.</title>
        <authorList>
            <person name="Yu Y.-H."/>
            <person name="Kurtenbach J."/>
            <person name="Crosbie D."/>
            <person name="Brachmann A."/>
            <person name="Marin M."/>
        </authorList>
    </citation>
    <scope>NUCLEOTIDE SEQUENCE [LARGE SCALE GENOMIC DNA]</scope>
    <source>
        <strain evidence="1 2">PLb11B</strain>
    </source>
</reference>
<sequence length="494" mass="56031">MRISNPPQAKDLMATARSFGNYDLAAALADLIDNSIKAKASRVDITFEPEDSDVVVRIRDDGTGMDFETLVIAMRPASANPQDARESDDLGRFGWGLKSASLSQARVLTVVTWCGGIINAARWDIDNIDDWSMEVLEGTEAKSLLAKPQASKSGTEVIWTRSDRVLDREVGLSFDDSLTFAIAHASQRLSLVFHRYLAGETDRRLTISVNGRRLRPIDPFMTAHNATQTLDAEVIKTANGSVISIQPYVLPHFSKLTVEEQERLGGPEGMVRNQGFYVYRNKRLIIFGTWFRLVPHGELSQLTRVRVDLPNTVDTEWRITLDKSDAQLPEALKRRLQEVVKRFNRRSFSVHRKKGVSLDLPEVQSVWLRYVKNGQIRYRVNRDHPMVASLLDMDSLFGKADAVLRLLESYFPMDKFLADANEARVNQCPTSTEEFESLVHQCVLNFLQGSDGEFEVDEFLKFLRDVEPFSSQWTYTESYVRKNTAKKWGMKNGL</sequence>